<dbReference type="SMART" id="SM00736">
    <property type="entry name" value="CADG"/>
    <property type="match status" value="5"/>
</dbReference>
<protein>
    <submittedName>
        <fullName evidence="5">Calcium-binding protein</fullName>
    </submittedName>
</protein>
<dbReference type="InterPro" id="IPR018511">
    <property type="entry name" value="Hemolysin-typ_Ca-bd_CS"/>
</dbReference>
<dbReference type="PANTHER" id="PTHR38340">
    <property type="entry name" value="S-LAYER PROTEIN"/>
    <property type="match status" value="1"/>
</dbReference>
<name>A0ABU0YVF9_9PROT</name>
<dbReference type="RefSeq" id="WP_379962337.1">
    <property type="nucleotide sequence ID" value="NZ_JAUYVI010000018.1"/>
</dbReference>
<feature type="region of interest" description="Disordered" evidence="3">
    <location>
        <begin position="878"/>
        <end position="964"/>
    </location>
</feature>
<dbReference type="Gene3D" id="2.150.10.10">
    <property type="entry name" value="Serralysin-like metalloprotease, C-terminal"/>
    <property type="match status" value="18"/>
</dbReference>
<dbReference type="PANTHER" id="PTHR38340:SF1">
    <property type="entry name" value="S-LAYER PROTEIN"/>
    <property type="match status" value="1"/>
</dbReference>
<dbReference type="InterPro" id="IPR010566">
    <property type="entry name" value="Haemolys_ca-bd"/>
</dbReference>
<feature type="domain" description="Dystroglycan-type cadherin-like" evidence="4">
    <location>
        <begin position="2303"/>
        <end position="2399"/>
    </location>
</feature>
<organism evidence="5 6">
    <name type="scientific">Dongia sedimenti</name>
    <dbReference type="NCBI Taxonomy" id="3064282"/>
    <lineage>
        <taxon>Bacteria</taxon>
        <taxon>Pseudomonadati</taxon>
        <taxon>Pseudomonadota</taxon>
        <taxon>Alphaproteobacteria</taxon>
        <taxon>Rhodospirillales</taxon>
        <taxon>Dongiaceae</taxon>
        <taxon>Dongia</taxon>
    </lineage>
</organism>
<proteinExistence type="predicted"/>
<feature type="compositionally biased region" description="Basic and acidic residues" evidence="3">
    <location>
        <begin position="904"/>
        <end position="921"/>
    </location>
</feature>
<dbReference type="PROSITE" id="PS00330">
    <property type="entry name" value="HEMOLYSIN_CALCIUM"/>
    <property type="match status" value="17"/>
</dbReference>
<evidence type="ECO:0000259" key="4">
    <source>
        <dbReference type="SMART" id="SM00736"/>
    </source>
</evidence>
<dbReference type="InterPro" id="IPR013783">
    <property type="entry name" value="Ig-like_fold"/>
</dbReference>
<accession>A0ABU0YVF9</accession>
<feature type="domain" description="Dystroglycan-type cadherin-like" evidence="4">
    <location>
        <begin position="2400"/>
        <end position="2498"/>
    </location>
</feature>
<dbReference type="Pfam" id="PF00353">
    <property type="entry name" value="HemolysinCabind"/>
    <property type="match status" value="28"/>
</dbReference>
<dbReference type="InterPro" id="IPR029058">
    <property type="entry name" value="AB_hydrolase_fold"/>
</dbReference>
<dbReference type="InterPro" id="IPR050557">
    <property type="entry name" value="RTX_toxin/Mannuronan_C5-epim"/>
</dbReference>
<dbReference type="SUPFAM" id="SSF49313">
    <property type="entry name" value="Cadherin-like"/>
    <property type="match status" value="5"/>
</dbReference>
<dbReference type="Proteomes" id="UP001230156">
    <property type="component" value="Unassembled WGS sequence"/>
</dbReference>
<dbReference type="InterPro" id="IPR015919">
    <property type="entry name" value="Cadherin-like_sf"/>
</dbReference>
<comment type="subcellular location">
    <subcellularLocation>
        <location evidence="1">Secreted</location>
    </subcellularLocation>
</comment>
<evidence type="ECO:0000313" key="5">
    <source>
        <dbReference type="EMBL" id="MDQ7251718.1"/>
    </source>
</evidence>
<feature type="domain" description="Dystroglycan-type cadherin-like" evidence="4">
    <location>
        <begin position="2499"/>
        <end position="2597"/>
    </location>
</feature>
<dbReference type="InterPro" id="IPR011049">
    <property type="entry name" value="Serralysin-like_metalloprot_C"/>
</dbReference>
<evidence type="ECO:0000256" key="1">
    <source>
        <dbReference type="ARBA" id="ARBA00004613"/>
    </source>
</evidence>
<dbReference type="Pfam" id="PF06594">
    <property type="entry name" value="HCBP_related"/>
    <property type="match status" value="4"/>
</dbReference>
<dbReference type="Pfam" id="PF05345">
    <property type="entry name" value="He_PIG"/>
    <property type="match status" value="5"/>
</dbReference>
<evidence type="ECO:0000256" key="2">
    <source>
        <dbReference type="ARBA" id="ARBA00022525"/>
    </source>
</evidence>
<dbReference type="InterPro" id="IPR006644">
    <property type="entry name" value="Cadg"/>
</dbReference>
<dbReference type="SUPFAM" id="SSF53474">
    <property type="entry name" value="alpha/beta-Hydrolases"/>
    <property type="match status" value="1"/>
</dbReference>
<dbReference type="EMBL" id="JAUYVI010000018">
    <property type="protein sequence ID" value="MDQ7251718.1"/>
    <property type="molecule type" value="Genomic_DNA"/>
</dbReference>
<sequence>MTDITAETRAAAALAELIYARDPRDQGMTVADIRRLSGVQTLADDAISVGATLGGTLKFVPKSGNNNNNFYYADNGFVGAVYQSGSTYYVVLRGSDAGANAGAAEIPWDLATDAPYPSGPDRVDHADWFTDSILGNPRIGILNGVDVYTTETQADDAIALTQAAIKAATDAGGSKNDVVVIGQSLGAGLAGLVSGFLDVKGYAFAAAPFDKYFHTLAQKTAAHELGIPDGLVTNRFRSEYGGNYDAIARYMTQTTADAYDRRVADLEQKYNNQVINNLRINTVTGEMLSWYQDAIEALGANAFPNVPPAEEQTYHFGDPVDFMMTTRFHGSTAHMLAALTHGTSQQFEDLVANDGAMRDALFGTTGVSGAIDHSRTDTALDSHGEVVSSRVPGGGTNPTVLLRALTKTIGSSGGLYDYFYKLFGVTLRQGVAADGWSAEYGTIPSLHKGILQLALGVLRDASQDTSLAGDSTKDGDIYKNLVTGGGTINFAGGTTEGVPFNDKVVIHLDQITATDPQQFEETESGELWRFGERDADLALWDHLVEAFNSSSDALAPQALSEETTSAILGTTKFELSRGNGYRPDWEVLVAQAGSSAGSMTYAPRQDDEHPQWDDTNSAHLIFGGAGNDTVTGSTAGDFIIGGAGADSLKGDGGKDVIVGGAGIDELLGGSGDDRIVGGDDADTIKGEDGSDILWGGGGVDTMDGGKGADILVVDAGDLLKPGELEDTLYWRTIGEEFEFKGGSRSVTVADEDLGHIIEDPTLFVGTEHGETYRVIRVSPARQDLEIRVDPDLPPIMIEDWHSGEYGIKLWTGRDRKMPQYRWTQIPGATLGGAGVGGLAEIVVNTILFAEQLVNDPLYFQWHYTDTLSWDQVENLANGSHLPPRSSTMFGTGDGDQMNGAAGDDVIKSLDGDDRVDGREGDDSIDSGAGNDTILGGYGDDTLQSGDGNDVIDGGQGNDSIDGGKGNDIYNFKKNDGKDTIYADPFDIVRFDSSVKASDISFAGVQAARLPGQGVGVSPGLSLKINGTNDSITLVGGTFDHVEFADGTTWKAEDVFRKALVASTTSGNDVIVGSKAAEVLAGGAGADYLNGGGGADRYIFRRGDGQDRIEDSSFFGNELVFGAGIAPTDIVFSVLGGTYVRLGIAGTTDSVQLSGVDRVLFQDGTVWTSTDITTKAAAVVATSGDDVLGMSWGAIRGGAGNDTYKFDLNLQPGWTVGSTIGATALFQRGDGQDVLESGIPANVNPTSIVEFASDITAADLDISIAGSGAAAVVKVTGTTDQITVTDPSKVALKTGDGALIDGGGVAALIGAKLAGLTASSGTAAAETLNGTAGGDRIAAAAGNDTVNGLAGEDLLFGEAGDDTISAGDGNDLLFAGIGNDTAKGEAGNDQIYGGLGDDVLLSGGDGHDAVYGGDGNDKLQGDAGEDRVSGEAGNDTIIGGAGNDVLSGGAGNDTFVYNLNDGKDVIDETDFSYFSSVNFSRSLGRSAKDVDTLKFGTGISSTTTTLVLTQRGVEIRANGDVNQTVTLVPDLGSVSFGATDLGLGSINRIEFSDSTVWTQGQILSKLFNANAGDEPFGMPGSAVSAGLWVYDFIYGGLGNDLLHQSAGLIANTTYFFVKGDGNDKIETHQDYNDTAMILGYDESDLKFGRSGTNGQDMVVSFIGTTDTLTFLDQFNPDFTDPQLIDKYFYGTHTVEHIQLGNGIGLSIDRMADLYLAQAGTTGNDTILGFDNRTDDLAGGTGNDTLKGGTGDDVYRFKAGDGQDTINDIGVMTGVAGGSADVLRFGVGLSAANARFKRDTVNTSDLIITFTSSTDQIRITDFYGKGRIEEIDFVDGTSISASEAEQRAAVDIATGGVDTIKGGASAERITGGAGADMLDGGEGGDTYVFNLGDAADTINDSGSTGPDFIEFGAGITQSQLTLSRQGTGSADMKIAVNGTDSIVITGQLVDVATPQIARVRFADGTELTAAELVAKMLDQLGTSAADAITAYSTDDKLMGRGGNDTLTGGIGNDTLNGGIGNDTLNGGTGNDVYEIALGDGNDVINSGESTAVDIIRFLADITVRDVKLSRPPSTNNLLIQFGASTQQITVTNYFTTAPIKQIEFANGEIITQAGITAAVADNAPTVTTATWRIALSEGGTAQAFMPSGLFTDIDAGDKLTYRASLSDGSPLPAWLTFNGYVFTANADDANVGTYSIRLTAVDKHGKSVDRTVKLDLLDWTEAPTSTAQFATQTATPGSAFAFTLPPNLFADQDSTYANSIQAVAGTYATDKGGSITVNAGGGYTYTPAAGYVGPDGVAVPYNVGTGRNLEQVFSLTSTGSASSGTFVADQIPTRDVFTISATLTDGSVLPAWLSFDGSKFIGTPAAGDTGPLAVLVTAIDKSGLTTSEILKIKVGSTNTAPAVAGTVPNQTATEEAAFSFTLPSGLFTDANAHDLLTYALTKADGSALPSWLSFDGTKLSGTPQNADVGTLSLKLTATDIYGTTANSTFQIAVGNTNDAPTVGTVIENQLAVEDTAFSFTVPANAFADQDLGDTLTYSATLSNGAPLPSWLSFAGGVFSGTPLDAATGLVQVTLVATDSKGVSAAQNFYLGVQDKNDAPTADAPIPNQVVSVATTTTFTVPNNAFGDSDDVAFALSATLSNGDPLPSWLLFDPATGTFTATPAQADIFNKAPAPYQIKVTATDARGASTSSTFALKLDLPAVTNTLTGTTGAETLTSGAGSERINSLAGNDTINSGDGVDRIVFGRSYGQDTLNASLSGSGSSAYVYGDIVEFTPDVLTTDVTFTLTSGNLIVGITGAADTLKINGQFGTNGYIEPVVREFRFAGGQVLTAQQVFALVNPATAGDDKLTGGTWNDILFGGYGNDTLDGGIWYDGINGDDVLDGGAGSDTLVGGSGDDTYVFGRGSGQDIILSKDSPQAGAPSSFQGDRVGLSGNTVRFGQNVALTDLQVSWVEGEFDSLVGYYHVDLLIKIQGTSDQIRIQDQLARPGWLGYGGIERFAFADGTVLSRAQFEAAVQLTAATSGADRIYGTSGNDFLRGGAGNDLYEGSLGNDAYFYAPGDGSDTINENAAFSIDGSYDRRAQDAATKSYDVLQLGAGISVSNLILSEPGQDGRDLLIQFNNTAGQILIKDQFAWKQYHASGLQDYYDIVEFPAIDEIRFADGTSLGLEQIYKLMTTGTPGNDTLYGGFNRNDVMDGGAGNDVLVGGNGEDTYIFGKGYGQDRIVDSVEILSYPEFVNLGLENWTKIKFKDVASSEVTTAYDANGDFVFTITATGDKLAIDSSSKFDRVTKIEFTDTSWAFLPTFPAATAGNDTINGSYLGDTISGGDGNDILKGNAGIDTLNGDAGDDTLYSEGGGWYPNTSSYIGDTLNGGAGNDILISYLGASYANTGPDTLNGGDGNDTIKVQNATTPSAGVGREWGVVDGGAGNDTLVLAGKFSDYWRDVSHYASSGDGITFSMSGNLSFTNIEKVQFADMILSPTALASLTAPLPTYINAGKEGTASAETLTGGAGNDVLLGLAGNDTIGGGTGDDVLVGGAGNDNFDGGSGNDLVVYSDETAAWTINLSTGKATSGSVTENLTSIEGAYGGDGNDVLTGTTGDNVFLGGDGDDTITAGDGNDLIIYSGFSNGLDAVDGGNGTDTIRFDGYTRAAFKSLAGIEFITQAADDYASIEGDGGNNIFDFSNTTLTGIDSIYLDTGNDSVTTSKTDDNISGAAGNDTFNYSGAVGGYDTIDGGTNTDKIQALSANTVIGLRSLTSVETITAGSFANVTISGSGDADNLSFVGVTLTGIASISGGAGNDTITGSSGADTIFGNDGDDTLDGRAGVDALNGGLGNDTFIVDNASDTITEVAGQGIDTVKSSVTYTLAANVDNLVLAEGAAINGTGNADANVIVGNKLANTLTGSDGNDVLDGGAGADTLVGGLGDDILIVDDAADKITETAGQGTDLIQSWIDLSLAAFGEVENLTLTGPIAVSATGNAKDNVITGNALANKLSGGDGNDTLDGAAGADTLTGGLGNDTFLVDDRNDAVVETSGQGTDLVKSSVSFSLANFDAVENLTLTGNAAIDGAGNVLDNVITGNIAANRLSGGSGNDTLDGGTGADTLTGGTGDDTFIVDNADDFVEENFGEGTDVVKASVDFSLATLTNVENLVLTSATAVTGIGNVLDNTIVGNGAANILDGGAGNDTLDGGTGADTLVGGAGNDTYVVDNAGDVVTESGTDTADLVQSSITYSIAGQANVESV</sequence>
<gene>
    <name evidence="5" type="ORF">Q8A70_28785</name>
</gene>
<keyword evidence="6" id="KW-1185">Reference proteome</keyword>
<feature type="domain" description="Dystroglycan-type cadherin-like" evidence="4">
    <location>
        <begin position="2123"/>
        <end position="2221"/>
    </location>
</feature>
<dbReference type="Gene3D" id="2.60.40.10">
    <property type="entry name" value="Immunoglobulins"/>
    <property type="match status" value="5"/>
</dbReference>
<dbReference type="InterPro" id="IPR001343">
    <property type="entry name" value="Hemolysn_Ca-bd"/>
</dbReference>
<dbReference type="SUPFAM" id="SSF51120">
    <property type="entry name" value="beta-Roll"/>
    <property type="match status" value="19"/>
</dbReference>
<dbReference type="PRINTS" id="PR00313">
    <property type="entry name" value="CABNDNGRPT"/>
</dbReference>
<keyword evidence="2" id="KW-0964">Secreted</keyword>
<evidence type="ECO:0000256" key="3">
    <source>
        <dbReference type="SAM" id="MobiDB-lite"/>
    </source>
</evidence>
<evidence type="ECO:0000313" key="6">
    <source>
        <dbReference type="Proteomes" id="UP001230156"/>
    </source>
</evidence>
<reference evidence="6" key="1">
    <citation type="submission" date="2023-08" db="EMBL/GenBank/DDBJ databases">
        <title>Rhodospirillaceae gen. nov., a novel taxon isolated from the Yangtze River Yuezi River estuary sludge.</title>
        <authorList>
            <person name="Ruan L."/>
        </authorList>
    </citation>
    <scope>NUCLEOTIDE SEQUENCE [LARGE SCALE GENOMIC DNA]</scope>
    <source>
        <strain evidence="6">R-7</strain>
    </source>
</reference>
<comment type="caution">
    <text evidence="5">The sequence shown here is derived from an EMBL/GenBank/DDBJ whole genome shotgun (WGS) entry which is preliminary data.</text>
</comment>
<feature type="domain" description="Dystroglycan-type cadherin-like" evidence="4">
    <location>
        <begin position="2598"/>
        <end position="2707"/>
    </location>
</feature>
<feature type="non-terminal residue" evidence="5">
    <location>
        <position position="4238"/>
    </location>
</feature>